<dbReference type="SUPFAM" id="SSF103481">
    <property type="entry name" value="Multidrug resistance efflux transporter EmrE"/>
    <property type="match status" value="2"/>
</dbReference>
<feature type="domain" description="EamA" evidence="2">
    <location>
        <begin position="157"/>
        <end position="286"/>
    </location>
</feature>
<feature type="transmembrane region" description="Helical" evidence="1">
    <location>
        <begin position="94"/>
        <end position="116"/>
    </location>
</feature>
<feature type="transmembrane region" description="Helical" evidence="1">
    <location>
        <begin position="123"/>
        <end position="142"/>
    </location>
</feature>
<feature type="transmembrane region" description="Helical" evidence="1">
    <location>
        <begin position="7"/>
        <end position="26"/>
    </location>
</feature>
<dbReference type="GO" id="GO:0016020">
    <property type="term" value="C:membrane"/>
    <property type="evidence" value="ECO:0007669"/>
    <property type="project" value="InterPro"/>
</dbReference>
<sequence length="308" mass="33316">MTPVKQKFLATSGILTTALVWALMWYPFRHLQAQGVSVPMATLATYLITIALGVAVFFKLYRQQFRLEPPLLLLLLAFGWCNFSYTLAVAEGQVMRVLLLFYLSPLWTALLSRLLLHERLTRSGWLVVALSLLGCFIFIYRPGLLTGGVPLTHGYEWLALSGGMAFALGNVVSRKLQAIPVAVKSATVWFGVALIGAISLLQSGELHKMLDIPAQSWLMLFILGAVLLCTSVISQHGVSILPASQAMTLMLMELVFAAVSAYLLAGEAITLQEGLGGALIAGASLLSGDMTHPAPQSHHPTHPPQQPA</sequence>
<feature type="transmembrane region" description="Helical" evidence="1">
    <location>
        <begin position="214"/>
        <end position="234"/>
    </location>
</feature>
<keyword evidence="1" id="KW-0472">Membrane</keyword>
<evidence type="ECO:0000259" key="2">
    <source>
        <dbReference type="Pfam" id="PF00892"/>
    </source>
</evidence>
<feature type="transmembrane region" description="Helical" evidence="1">
    <location>
        <begin position="154"/>
        <end position="172"/>
    </location>
</feature>
<organism evidence="3 4">
    <name type="scientific">Chromobacterium paludis</name>
    <dbReference type="NCBI Taxonomy" id="2605945"/>
    <lineage>
        <taxon>Bacteria</taxon>
        <taxon>Pseudomonadati</taxon>
        <taxon>Pseudomonadota</taxon>
        <taxon>Betaproteobacteria</taxon>
        <taxon>Neisseriales</taxon>
        <taxon>Chromobacteriaceae</taxon>
        <taxon>Chromobacterium</taxon>
    </lineage>
</organism>
<dbReference type="InterPro" id="IPR037185">
    <property type="entry name" value="EmrE-like"/>
</dbReference>
<dbReference type="PANTHER" id="PTHR22911:SF79">
    <property type="entry name" value="MOBA-LIKE NTP TRANSFERASE DOMAIN-CONTAINING PROTEIN"/>
    <property type="match status" value="1"/>
</dbReference>
<feature type="transmembrane region" description="Helical" evidence="1">
    <location>
        <begin position="70"/>
        <end position="88"/>
    </location>
</feature>
<dbReference type="Pfam" id="PF00892">
    <property type="entry name" value="EamA"/>
    <property type="match status" value="2"/>
</dbReference>
<proteinExistence type="predicted"/>
<feature type="domain" description="EamA" evidence="2">
    <location>
        <begin position="14"/>
        <end position="139"/>
    </location>
</feature>
<keyword evidence="1" id="KW-1133">Transmembrane helix</keyword>
<feature type="transmembrane region" description="Helical" evidence="1">
    <location>
        <begin position="181"/>
        <end position="202"/>
    </location>
</feature>
<dbReference type="KEGG" id="chrm:FYK34_16365"/>
<protein>
    <submittedName>
        <fullName evidence="3">DMT family transporter</fullName>
    </submittedName>
</protein>
<reference evidence="3 4" key="1">
    <citation type="submission" date="2019-08" db="EMBL/GenBank/DDBJ databases">
        <title>Chromobacterium paludis, a novel bacterium isolated from a Maryland marsh pond.</title>
        <authorList>
            <person name="Blackburn M.B."/>
            <person name="Gundersen-Rindal D.E."/>
        </authorList>
    </citation>
    <scope>NUCLEOTIDE SEQUENCE [LARGE SCALE GENOMIC DNA]</scope>
    <source>
        <strain evidence="4">IIBBL 257-1</strain>
    </source>
</reference>
<dbReference type="InterPro" id="IPR000620">
    <property type="entry name" value="EamA_dom"/>
</dbReference>
<accession>A0A5C1DK81</accession>
<dbReference type="EMBL" id="CP043473">
    <property type="protein sequence ID" value="QEL57020.1"/>
    <property type="molecule type" value="Genomic_DNA"/>
</dbReference>
<keyword evidence="4" id="KW-1185">Reference proteome</keyword>
<name>A0A5C1DK81_9NEIS</name>
<gene>
    <name evidence="3" type="ORF">FYK34_16365</name>
</gene>
<dbReference type="Proteomes" id="UP000322079">
    <property type="component" value="Chromosome"/>
</dbReference>
<dbReference type="RefSeq" id="WP_149298243.1">
    <property type="nucleotide sequence ID" value="NZ_CP043473.1"/>
</dbReference>
<dbReference type="AlphaFoldDB" id="A0A5C1DK81"/>
<evidence type="ECO:0000256" key="1">
    <source>
        <dbReference type="SAM" id="Phobius"/>
    </source>
</evidence>
<feature type="transmembrane region" description="Helical" evidence="1">
    <location>
        <begin position="38"/>
        <end position="58"/>
    </location>
</feature>
<evidence type="ECO:0000313" key="4">
    <source>
        <dbReference type="Proteomes" id="UP000322079"/>
    </source>
</evidence>
<evidence type="ECO:0000313" key="3">
    <source>
        <dbReference type="EMBL" id="QEL57020.1"/>
    </source>
</evidence>
<keyword evidence="1" id="KW-0812">Transmembrane</keyword>
<dbReference type="PANTHER" id="PTHR22911">
    <property type="entry name" value="ACYL-MALONYL CONDENSING ENZYME-RELATED"/>
    <property type="match status" value="1"/>
</dbReference>